<proteinExistence type="predicted"/>
<evidence type="ECO:0000256" key="1">
    <source>
        <dbReference type="SAM" id="Phobius"/>
    </source>
</evidence>
<evidence type="ECO:0000313" key="2">
    <source>
        <dbReference type="EMBL" id="KAA8713040.1"/>
    </source>
</evidence>
<accession>A0A5M9QX86</accession>
<comment type="caution">
    <text evidence="2">The sequence shown here is derived from an EMBL/GenBank/DDBJ whole genome shotgun (WGS) entry which is preliminary data.</text>
</comment>
<reference evidence="2 3" key="1">
    <citation type="submission" date="2019-09" db="EMBL/GenBank/DDBJ databases">
        <title>Draft genome sequence of various Type strains from the CCUG.</title>
        <authorList>
            <person name="Pineiro-Iglesias B."/>
            <person name="Tunovic T."/>
            <person name="Unosson C."/>
            <person name="Inganas E."/>
            <person name="Ohlen M."/>
            <person name="Cardew S."/>
            <person name="Jensie-Markopoulos S."/>
            <person name="Salva-Serra F."/>
            <person name="Jaen-Luchoro D."/>
            <person name="Karlsson R."/>
            <person name="Svensson-Stadler L."/>
            <person name="Chun J."/>
            <person name="Moore E."/>
        </authorList>
    </citation>
    <scope>NUCLEOTIDE SEQUENCE [LARGE SCALE GENOMIC DNA]</scope>
    <source>
        <strain evidence="2 3">CCUG 53682T</strain>
    </source>
</reference>
<sequence>MSAKKNRVTFEFGGVLAKKFGKEHKVRCSTVKQGLGIINANRPGLVGWMKENASKYRKYHIRVTRADGRVKDMSEAEFQLQNNGDMTHVRITPIYRGAGGKIMSVLQVVVGVVLIIASYWLGPSSFAAGMSMLASGVIGLLSKQPKPFTGGSDNRKNSTYFDGPQNTVEQGAPVPLIYGDEILVGSQLISLKLSVEQLIPESNKMALY</sequence>
<protein>
    <submittedName>
        <fullName evidence="2">Tail assembly protein</fullName>
    </submittedName>
</protein>
<name>A0A5M9QX86_9GAMM</name>
<evidence type="ECO:0000313" key="3">
    <source>
        <dbReference type="Proteomes" id="UP000322181"/>
    </source>
</evidence>
<dbReference type="RefSeq" id="WP_067370710.1">
    <property type="nucleotide sequence ID" value="NZ_BAAAFS010000007.1"/>
</dbReference>
<gene>
    <name evidence="2" type="ORF">F4V73_18165</name>
</gene>
<organism evidence="2 3">
    <name type="scientific">Morganella psychrotolerans</name>
    <dbReference type="NCBI Taxonomy" id="368603"/>
    <lineage>
        <taxon>Bacteria</taxon>
        <taxon>Pseudomonadati</taxon>
        <taxon>Pseudomonadota</taxon>
        <taxon>Gammaproteobacteria</taxon>
        <taxon>Enterobacterales</taxon>
        <taxon>Morganellaceae</taxon>
        <taxon>Morganella</taxon>
    </lineage>
</organism>
<dbReference type="EMBL" id="VXKB01000008">
    <property type="protein sequence ID" value="KAA8713040.1"/>
    <property type="molecule type" value="Genomic_DNA"/>
</dbReference>
<keyword evidence="1" id="KW-0472">Membrane</keyword>
<feature type="transmembrane region" description="Helical" evidence="1">
    <location>
        <begin position="102"/>
        <end position="120"/>
    </location>
</feature>
<dbReference type="AlphaFoldDB" id="A0A5M9QX86"/>
<dbReference type="Proteomes" id="UP000322181">
    <property type="component" value="Unassembled WGS sequence"/>
</dbReference>
<dbReference type="OrthoDB" id="5617695at2"/>
<keyword evidence="1" id="KW-1133">Transmembrane helix</keyword>
<keyword evidence="1" id="KW-0812">Transmembrane</keyword>